<sequence length="402" mass="44006">MGTLAKKAALAAGAVAAVLGVTWIAIGEDWRSLISNPPSDTNVLFWEQEQRDTGFRMLDKLPMLVKTSKIERSRDPRALPDGEPLDLGFDLDTYFKDNRIASVVILHNGKVRTEKYGLGFEADERWTSFSVAKSVTSTLVGAAIEDGYIESLDAPITDSITDLKGSAYEGVSVRQLLTMTSGVDWNEDYEDPNSDVAQFNLHTPEDPDMPVIVSYMKTLGRDAPAGERWLYSTGETNLIGILVTEATGKSLADYLSEKIWSVYGMEADATWLLGTDGQEISGCCIQATTRDFARFGQFILDGAMVDGERIVPDEWLGLATTKQADIGFPGAGYGYQWWTLDDGAFQARGIFGQGIFIDPERNLVIASNSSWSSALGARGGERDAREAFYKAVRDAVDREAGR</sequence>
<dbReference type="Pfam" id="PF00144">
    <property type="entry name" value="Beta-lactamase"/>
    <property type="match status" value="1"/>
</dbReference>
<dbReference type="AlphaFoldDB" id="A0A7Y3RJA7"/>
<keyword evidence="3" id="KW-1185">Reference proteome</keyword>
<dbReference type="SUPFAM" id="SSF56601">
    <property type="entry name" value="beta-lactamase/transpeptidase-like"/>
    <property type="match status" value="1"/>
</dbReference>
<evidence type="ECO:0000259" key="1">
    <source>
        <dbReference type="Pfam" id="PF00144"/>
    </source>
</evidence>
<organism evidence="2 3">
    <name type="scientific">Parvularcula mediterranea</name>
    <dbReference type="NCBI Taxonomy" id="2732508"/>
    <lineage>
        <taxon>Bacteria</taxon>
        <taxon>Pseudomonadati</taxon>
        <taxon>Pseudomonadota</taxon>
        <taxon>Alphaproteobacteria</taxon>
        <taxon>Parvularculales</taxon>
        <taxon>Parvularculaceae</taxon>
        <taxon>Parvularcula</taxon>
    </lineage>
</organism>
<proteinExistence type="predicted"/>
<reference evidence="2 3" key="1">
    <citation type="submission" date="2020-05" db="EMBL/GenBank/DDBJ databases">
        <title>Parvularcula mediterraneae sp. nov., isolated from polypropylene straw from shallow seawater of the seashore of Laganas in Zakynthos island, Greece.</title>
        <authorList>
            <person name="Szabo I."/>
            <person name="Al-Omari J."/>
            <person name="Rado J."/>
            <person name="Szerdahelyi G.S."/>
        </authorList>
    </citation>
    <scope>NUCLEOTIDE SEQUENCE [LARGE SCALE GENOMIC DNA]</scope>
    <source>
        <strain evidence="2 3">ZS-1/3</strain>
    </source>
</reference>
<dbReference type="InterPro" id="IPR050789">
    <property type="entry name" value="Diverse_Enzym_Activities"/>
</dbReference>
<comment type="caution">
    <text evidence="2">The sequence shown here is derived from an EMBL/GenBank/DDBJ whole genome shotgun (WGS) entry which is preliminary data.</text>
</comment>
<keyword evidence="2" id="KW-0378">Hydrolase</keyword>
<dbReference type="PANTHER" id="PTHR43283">
    <property type="entry name" value="BETA-LACTAMASE-RELATED"/>
    <property type="match status" value="1"/>
</dbReference>
<gene>
    <name evidence="2" type="ORF">HK107_02115</name>
</gene>
<evidence type="ECO:0000313" key="2">
    <source>
        <dbReference type="EMBL" id="NNU15118.1"/>
    </source>
</evidence>
<dbReference type="EMBL" id="JABFCX010000002">
    <property type="protein sequence ID" value="NNU15118.1"/>
    <property type="molecule type" value="Genomic_DNA"/>
</dbReference>
<feature type="domain" description="Beta-lactamase-related" evidence="1">
    <location>
        <begin position="101"/>
        <end position="370"/>
    </location>
</feature>
<dbReference type="RefSeq" id="WP_173196332.1">
    <property type="nucleotide sequence ID" value="NZ_JABFCX010000002.1"/>
</dbReference>
<dbReference type="GO" id="GO:0016787">
    <property type="term" value="F:hydrolase activity"/>
    <property type="evidence" value="ECO:0007669"/>
    <property type="project" value="UniProtKB-KW"/>
</dbReference>
<dbReference type="InterPro" id="IPR012338">
    <property type="entry name" value="Beta-lactam/transpept-like"/>
</dbReference>
<dbReference type="Proteomes" id="UP000536835">
    <property type="component" value="Unassembled WGS sequence"/>
</dbReference>
<evidence type="ECO:0000313" key="3">
    <source>
        <dbReference type="Proteomes" id="UP000536835"/>
    </source>
</evidence>
<name>A0A7Y3RJA7_9PROT</name>
<accession>A0A7Y3RJA7</accession>
<dbReference type="PANTHER" id="PTHR43283:SF14">
    <property type="entry name" value="BLL8153 PROTEIN"/>
    <property type="match status" value="1"/>
</dbReference>
<dbReference type="Gene3D" id="3.40.710.10">
    <property type="entry name" value="DD-peptidase/beta-lactamase superfamily"/>
    <property type="match status" value="1"/>
</dbReference>
<protein>
    <submittedName>
        <fullName evidence="2">Serine hydrolase</fullName>
    </submittedName>
</protein>
<dbReference type="InterPro" id="IPR001466">
    <property type="entry name" value="Beta-lactam-related"/>
</dbReference>